<sequence length="158" mass="16778">MTRAELERLIARHGADRALWPAGIRQEAERLARRDPAARALLKESDALHTRLVAATRSPPQDTASGRRVTAALFATPLPPQDQRGPAGWLPSWLVSLDLAPAWPSIALLAGMALLGFVIGTGTGGFGLMPGELRAPQFSGGDVSTIVFEPDPLGEDVL</sequence>
<dbReference type="RefSeq" id="WP_393994502.1">
    <property type="nucleotide sequence ID" value="NZ_JBAFVH010000018.1"/>
</dbReference>
<protein>
    <recommendedName>
        <fullName evidence="4">DUF1707 domain-containing protein</fullName>
    </recommendedName>
</protein>
<name>A0ABW7A4K6_9HYPH</name>
<feature type="transmembrane region" description="Helical" evidence="1">
    <location>
        <begin position="102"/>
        <end position="128"/>
    </location>
</feature>
<evidence type="ECO:0000313" key="3">
    <source>
        <dbReference type="Proteomes" id="UP001604002"/>
    </source>
</evidence>
<reference evidence="2 3" key="1">
    <citation type="submission" date="2024-02" db="EMBL/GenBank/DDBJ databases">
        <title>Expansion and revision of Xanthobacter and proposal of Roseixanthobacter gen. nov.</title>
        <authorList>
            <person name="Soltysiak M.P.M."/>
            <person name="Jalihal A."/>
            <person name="Ory A."/>
            <person name="Chrisophersen C."/>
            <person name="Lee A.D."/>
            <person name="Boulton J."/>
            <person name="Springer M."/>
        </authorList>
    </citation>
    <scope>NUCLEOTIDE SEQUENCE [LARGE SCALE GENOMIC DNA]</scope>
    <source>
        <strain evidence="2 3">23A</strain>
    </source>
</reference>
<keyword evidence="1" id="KW-0812">Transmembrane</keyword>
<evidence type="ECO:0000256" key="1">
    <source>
        <dbReference type="SAM" id="Phobius"/>
    </source>
</evidence>
<dbReference type="EMBL" id="JBAFVH010000018">
    <property type="protein sequence ID" value="MFG1374942.1"/>
    <property type="molecule type" value="Genomic_DNA"/>
</dbReference>
<comment type="caution">
    <text evidence="2">The sequence shown here is derived from an EMBL/GenBank/DDBJ whole genome shotgun (WGS) entry which is preliminary data.</text>
</comment>
<evidence type="ECO:0008006" key="4">
    <source>
        <dbReference type="Google" id="ProtNLM"/>
    </source>
</evidence>
<gene>
    <name evidence="2" type="ORF">V5F32_22410</name>
</gene>
<evidence type="ECO:0000313" key="2">
    <source>
        <dbReference type="EMBL" id="MFG1374942.1"/>
    </source>
</evidence>
<organism evidence="2 3">
    <name type="scientific">Xanthobacter oligotrophicus</name>
    <dbReference type="NCBI Taxonomy" id="2607286"/>
    <lineage>
        <taxon>Bacteria</taxon>
        <taxon>Pseudomonadati</taxon>
        <taxon>Pseudomonadota</taxon>
        <taxon>Alphaproteobacteria</taxon>
        <taxon>Hyphomicrobiales</taxon>
        <taxon>Xanthobacteraceae</taxon>
        <taxon>Xanthobacter</taxon>
    </lineage>
</organism>
<keyword evidence="3" id="KW-1185">Reference proteome</keyword>
<accession>A0ABW7A4K6</accession>
<dbReference type="Proteomes" id="UP001604002">
    <property type="component" value="Unassembled WGS sequence"/>
</dbReference>
<proteinExistence type="predicted"/>
<keyword evidence="1" id="KW-0472">Membrane</keyword>
<keyword evidence="1" id="KW-1133">Transmembrane helix</keyword>